<dbReference type="GO" id="GO:0000271">
    <property type="term" value="P:polysaccharide biosynthetic process"/>
    <property type="evidence" value="ECO:0007669"/>
    <property type="project" value="TreeGrafter"/>
</dbReference>
<keyword evidence="1" id="KW-0812">Transmembrane</keyword>
<feature type="transmembrane region" description="Helical" evidence="1">
    <location>
        <begin position="288"/>
        <end position="309"/>
    </location>
</feature>
<feature type="domain" description="Acyltransferase 3" evidence="2">
    <location>
        <begin position="8"/>
        <end position="306"/>
    </location>
</feature>
<accession>A0A125T2F2</accession>
<keyword evidence="1" id="KW-1133">Transmembrane helix</keyword>
<name>A0A125T2F2_9SPHI</name>
<dbReference type="InterPro" id="IPR050879">
    <property type="entry name" value="Acyltransferase_3"/>
</dbReference>
<dbReference type="InterPro" id="IPR002656">
    <property type="entry name" value="Acyl_transf_3_dom"/>
</dbReference>
<dbReference type="GO" id="GO:0016747">
    <property type="term" value="F:acyltransferase activity, transferring groups other than amino-acyl groups"/>
    <property type="evidence" value="ECO:0007669"/>
    <property type="project" value="InterPro"/>
</dbReference>
<gene>
    <name evidence="3" type="ORF">MgSA37_01131</name>
</gene>
<evidence type="ECO:0000259" key="2">
    <source>
        <dbReference type="Pfam" id="PF01757"/>
    </source>
</evidence>
<reference evidence="3 4" key="1">
    <citation type="submission" date="2015-12" db="EMBL/GenBank/DDBJ databases">
        <title>Genome sequence of Mucilaginibacter gotjawali.</title>
        <authorList>
            <person name="Lee J.S."/>
            <person name="Lee K.C."/>
            <person name="Kim K.K."/>
            <person name="Lee B.W."/>
        </authorList>
    </citation>
    <scope>NUCLEOTIDE SEQUENCE [LARGE SCALE GENOMIC DNA]</scope>
    <source>
        <strain evidence="3 4">SA3-7</strain>
    </source>
</reference>
<keyword evidence="4" id="KW-1185">Reference proteome</keyword>
<organism evidence="3 4">
    <name type="scientific">Mucilaginibacter gotjawali</name>
    <dbReference type="NCBI Taxonomy" id="1550579"/>
    <lineage>
        <taxon>Bacteria</taxon>
        <taxon>Pseudomonadati</taxon>
        <taxon>Bacteroidota</taxon>
        <taxon>Sphingobacteriia</taxon>
        <taxon>Sphingobacteriales</taxon>
        <taxon>Sphingobacteriaceae</taxon>
        <taxon>Mucilaginibacter</taxon>
    </lineage>
</organism>
<evidence type="ECO:0000256" key="1">
    <source>
        <dbReference type="SAM" id="Phobius"/>
    </source>
</evidence>
<dbReference type="RefSeq" id="WP_096350223.1">
    <property type="nucleotide sequence ID" value="NZ_AP017313.1"/>
</dbReference>
<feature type="transmembrane region" description="Helical" evidence="1">
    <location>
        <begin position="48"/>
        <end position="65"/>
    </location>
</feature>
<feature type="transmembrane region" description="Helical" evidence="1">
    <location>
        <begin position="251"/>
        <end position="276"/>
    </location>
</feature>
<dbReference type="OrthoDB" id="290051at2"/>
<evidence type="ECO:0000313" key="3">
    <source>
        <dbReference type="EMBL" id="BAU52964.1"/>
    </source>
</evidence>
<dbReference type="AlphaFoldDB" id="A0A125T2F2"/>
<sequence>MADQGKILSIQYLRGLAALGVVLCHYGSNLDQYPALSRIFNFGQEGVHVFFLISGFIIVYSLDKAGYKPKQFFTFLLKRSIRIDPAYFVVILLTLALFKILSFVPDFHGQRTPFIPGQFIAHIFYFIPFTKYPFYNHVFWTLSVEFQFYLLIGIFYFLAESYSYKLVFLIIFSLTCLIPFGNADYLVLSYAPIFALGISLFNFYKDRKWTNLILPVALLGLIEYKFGLDVAVLLSFSSLMIFLIKSLIKPLIFFGNISYSLYLTHSLCLIVFLGLSKKTNLSLGQNQLWWLFIEILIAVLVAYLFYFLIERPSMILSKHVFYKRARDN</sequence>
<feature type="transmembrane region" description="Helical" evidence="1">
    <location>
        <begin position="86"/>
        <end position="104"/>
    </location>
</feature>
<dbReference type="PANTHER" id="PTHR23028:SF131">
    <property type="entry name" value="BLR2367 PROTEIN"/>
    <property type="match status" value="1"/>
</dbReference>
<dbReference type="KEGG" id="mgot:MgSA37_01131"/>
<feature type="transmembrane region" description="Helical" evidence="1">
    <location>
        <begin position="187"/>
        <end position="204"/>
    </location>
</feature>
<evidence type="ECO:0000313" key="4">
    <source>
        <dbReference type="Proteomes" id="UP000218263"/>
    </source>
</evidence>
<feature type="transmembrane region" description="Helical" evidence="1">
    <location>
        <begin position="139"/>
        <end position="158"/>
    </location>
</feature>
<keyword evidence="3" id="KW-0012">Acyltransferase</keyword>
<keyword evidence="1" id="KW-0472">Membrane</keyword>
<feature type="transmembrane region" description="Helical" evidence="1">
    <location>
        <begin position="164"/>
        <end position="180"/>
    </location>
</feature>
<protein>
    <submittedName>
        <fullName evidence="3">Acyltransferase family protein</fullName>
    </submittedName>
</protein>
<dbReference type="Proteomes" id="UP000218263">
    <property type="component" value="Chromosome"/>
</dbReference>
<dbReference type="GO" id="GO:0016020">
    <property type="term" value="C:membrane"/>
    <property type="evidence" value="ECO:0007669"/>
    <property type="project" value="TreeGrafter"/>
</dbReference>
<feature type="transmembrane region" description="Helical" evidence="1">
    <location>
        <begin position="12"/>
        <end position="28"/>
    </location>
</feature>
<dbReference type="PANTHER" id="PTHR23028">
    <property type="entry name" value="ACETYLTRANSFERASE"/>
    <property type="match status" value="1"/>
</dbReference>
<dbReference type="EMBL" id="AP017313">
    <property type="protein sequence ID" value="BAU52964.1"/>
    <property type="molecule type" value="Genomic_DNA"/>
</dbReference>
<dbReference type="Pfam" id="PF01757">
    <property type="entry name" value="Acyl_transf_3"/>
    <property type="match status" value="1"/>
</dbReference>
<proteinExistence type="predicted"/>
<keyword evidence="3" id="KW-0808">Transferase</keyword>